<dbReference type="InterPro" id="IPR027417">
    <property type="entry name" value="P-loop_NTPase"/>
</dbReference>
<feature type="region of interest" description="Disordered" evidence="1">
    <location>
        <begin position="163"/>
        <end position="183"/>
    </location>
</feature>
<evidence type="ECO:0008006" key="4">
    <source>
        <dbReference type="Google" id="ProtNLM"/>
    </source>
</evidence>
<protein>
    <recommendedName>
        <fullName evidence="4">NACHT domain-containing protein</fullName>
    </recommendedName>
</protein>
<comment type="caution">
    <text evidence="2">The sequence shown here is derived from an EMBL/GenBank/DDBJ whole genome shotgun (WGS) entry which is preliminary data.</text>
</comment>
<proteinExistence type="predicted"/>
<dbReference type="Gene3D" id="3.40.50.300">
    <property type="entry name" value="P-loop containing nucleotide triphosphate hydrolases"/>
    <property type="match status" value="1"/>
</dbReference>
<dbReference type="PANTHER" id="PTHR46844">
    <property type="entry name" value="SLR5058 PROTEIN"/>
    <property type="match status" value="1"/>
</dbReference>
<dbReference type="EMBL" id="JADBEF010000001">
    <property type="protein sequence ID" value="MBE1563969.1"/>
    <property type="molecule type" value="Genomic_DNA"/>
</dbReference>
<evidence type="ECO:0000313" key="2">
    <source>
        <dbReference type="EMBL" id="MBE1563969.1"/>
    </source>
</evidence>
<keyword evidence="3" id="KW-1185">Reference proteome</keyword>
<name>A0ABR9KPL3_9ACTN</name>
<sequence length="817" mass="91066">MTGRAAEAAERHLLHRELVKLEEAVKLAGGYSRKKLLDDICGNGRGRRLSPQTISGWMAHGLVANDFQDLWAFVAALLRRAPAFRRDERVWWVRKESEWKGYWEAAKKQSLHTGESKASRAQRLSPNLIGFLNAARTLAVEHPYPAVLPGTALPPLSQVYVRQQAESQQTNHSGQGSDRPDVVWDKRPAEDIVRSNALVSCLLGGPGAGKSSLLRMIAIGLADQRLAEVDGDERETGGRKAIHSAKSGGKPLRLFPVYVPAYCFTQPGSFAQQLASAVQVQLRGQNYNPPTEDFFSNRPHARGRWLVLIDGLDEISDVDERARILGILNNNKHGIYRFIIGSRPLPEAELAILDKAVTVGKTEYKAIPSDRYELLPFDSRQLPIFVSEWMKAAHVPDPLSAATAFIGQVNSGRLSELVRSPLMATILCQLHAVDPSYPLPRGRYGAYLRFFELLRDRFYECSPGGINDQLHRLLGRYGRQAREAIDGLPREILSGLGNIAFRQQRERVPDALTRIKEGLASLRSRDMSRSRWEILVVQVLRRTGLVVVQGDNLNFIHQTLREFLAAKHAADNADFSEEEFQRLCRKRQSSDEGRVTTYLSSYDRFLVAAWITEGGAPPGLFDLLKALSAHYSSAAGISDLIRDQVDLGQEIRDTAARTLMHMIGSSNGSAAISAAEDLASVDVSSAVEVLSLALKNSGLTFVDRARLSKKVIEFDPTRAVDVFVELSMDRRLSIMYRDYATDCLVTIDGLRAAHVMSDMIAEPGRSLSEILVLCKKLEKIDRRLAIKALSEMIERYGSNETRKRSFSTELLRMQADF</sequence>
<reference evidence="2 3" key="1">
    <citation type="submission" date="2020-10" db="EMBL/GenBank/DDBJ databases">
        <title>Sequencing the genomes of 1000 actinobacteria strains.</title>
        <authorList>
            <person name="Klenk H.-P."/>
        </authorList>
    </citation>
    <scope>NUCLEOTIDE SEQUENCE [LARGE SCALE GENOMIC DNA]</scope>
    <source>
        <strain evidence="2 3">DSM 43748</strain>
    </source>
</reference>
<evidence type="ECO:0000313" key="3">
    <source>
        <dbReference type="Proteomes" id="UP000661607"/>
    </source>
</evidence>
<dbReference type="Proteomes" id="UP000661607">
    <property type="component" value="Unassembled WGS sequence"/>
</dbReference>
<dbReference type="RefSeq" id="WP_192778435.1">
    <property type="nucleotide sequence ID" value="NZ_BAAASY010000024.1"/>
</dbReference>
<gene>
    <name evidence="2" type="ORF">H4W81_006748</name>
</gene>
<feature type="compositionally biased region" description="Polar residues" evidence="1">
    <location>
        <begin position="163"/>
        <end position="176"/>
    </location>
</feature>
<dbReference type="PANTHER" id="PTHR46844:SF1">
    <property type="entry name" value="SLR5058 PROTEIN"/>
    <property type="match status" value="1"/>
</dbReference>
<evidence type="ECO:0000256" key="1">
    <source>
        <dbReference type="SAM" id="MobiDB-lite"/>
    </source>
</evidence>
<accession>A0ABR9KPL3</accession>
<organism evidence="2 3">
    <name type="scientific">Nonomuraea africana</name>
    <dbReference type="NCBI Taxonomy" id="46171"/>
    <lineage>
        <taxon>Bacteria</taxon>
        <taxon>Bacillati</taxon>
        <taxon>Actinomycetota</taxon>
        <taxon>Actinomycetes</taxon>
        <taxon>Streptosporangiales</taxon>
        <taxon>Streptosporangiaceae</taxon>
        <taxon>Nonomuraea</taxon>
    </lineage>
</organism>